<feature type="non-terminal residue" evidence="1">
    <location>
        <position position="211"/>
    </location>
</feature>
<evidence type="ECO:0000313" key="2">
    <source>
        <dbReference type="Proteomes" id="UP000053424"/>
    </source>
</evidence>
<dbReference type="STRING" id="686832.A0A0C2Y4Q1"/>
<sequence length="211" mass="23627">PVILWSSLRILTVAPHDKEGLPCLQPILDAARNTLEELYLTSFDRFKDQQVLLAGLVSLSNLSNLRVFAVFAIIQCSKKRNAPYLAVIHDINIVLGTIPKANKITNLLFDFDIIGKHPFNGCLDQHWVEMFDKIIRISDGKPLELDIMMAVSTGNLDVARRGEGELYTGITAKSGALSDYAEICAHFWNPTFWARGLGPTPRDHARGRCRR</sequence>
<dbReference type="Proteomes" id="UP000053424">
    <property type="component" value="Unassembled WGS sequence"/>
</dbReference>
<dbReference type="EMBL" id="KN831810">
    <property type="protein sequence ID" value="KIM36032.1"/>
    <property type="molecule type" value="Genomic_DNA"/>
</dbReference>
<organism evidence="1 2">
    <name type="scientific">Hebeloma cylindrosporum</name>
    <dbReference type="NCBI Taxonomy" id="76867"/>
    <lineage>
        <taxon>Eukaryota</taxon>
        <taxon>Fungi</taxon>
        <taxon>Dikarya</taxon>
        <taxon>Basidiomycota</taxon>
        <taxon>Agaricomycotina</taxon>
        <taxon>Agaricomycetes</taxon>
        <taxon>Agaricomycetidae</taxon>
        <taxon>Agaricales</taxon>
        <taxon>Agaricineae</taxon>
        <taxon>Hymenogastraceae</taxon>
        <taxon>Hebeloma</taxon>
    </lineage>
</organism>
<name>A0A0C2Y4Q1_HEBCY</name>
<reference evidence="2" key="2">
    <citation type="submission" date="2015-01" db="EMBL/GenBank/DDBJ databases">
        <title>Evolutionary Origins and Diversification of the Mycorrhizal Mutualists.</title>
        <authorList>
            <consortium name="DOE Joint Genome Institute"/>
            <consortium name="Mycorrhizal Genomics Consortium"/>
            <person name="Kohler A."/>
            <person name="Kuo A."/>
            <person name="Nagy L.G."/>
            <person name="Floudas D."/>
            <person name="Copeland A."/>
            <person name="Barry K.W."/>
            <person name="Cichocki N."/>
            <person name="Veneault-Fourrey C."/>
            <person name="LaButti K."/>
            <person name="Lindquist E.A."/>
            <person name="Lipzen A."/>
            <person name="Lundell T."/>
            <person name="Morin E."/>
            <person name="Murat C."/>
            <person name="Riley R."/>
            <person name="Ohm R."/>
            <person name="Sun H."/>
            <person name="Tunlid A."/>
            <person name="Henrissat B."/>
            <person name="Grigoriev I.V."/>
            <person name="Hibbett D.S."/>
            <person name="Martin F."/>
        </authorList>
    </citation>
    <scope>NUCLEOTIDE SEQUENCE [LARGE SCALE GENOMIC DNA]</scope>
    <source>
        <strain evidence="2">h7</strain>
    </source>
</reference>
<dbReference type="OrthoDB" id="2958239at2759"/>
<reference evidence="1 2" key="1">
    <citation type="submission" date="2014-04" db="EMBL/GenBank/DDBJ databases">
        <authorList>
            <consortium name="DOE Joint Genome Institute"/>
            <person name="Kuo A."/>
            <person name="Gay G."/>
            <person name="Dore J."/>
            <person name="Kohler A."/>
            <person name="Nagy L.G."/>
            <person name="Floudas D."/>
            <person name="Copeland A."/>
            <person name="Barry K.W."/>
            <person name="Cichocki N."/>
            <person name="Veneault-Fourrey C."/>
            <person name="LaButti K."/>
            <person name="Lindquist E.A."/>
            <person name="Lipzen A."/>
            <person name="Lundell T."/>
            <person name="Morin E."/>
            <person name="Murat C."/>
            <person name="Sun H."/>
            <person name="Tunlid A."/>
            <person name="Henrissat B."/>
            <person name="Grigoriev I.V."/>
            <person name="Hibbett D.S."/>
            <person name="Martin F."/>
            <person name="Nordberg H.P."/>
            <person name="Cantor M.N."/>
            <person name="Hua S.X."/>
        </authorList>
    </citation>
    <scope>NUCLEOTIDE SEQUENCE [LARGE SCALE GENOMIC DNA]</scope>
    <source>
        <strain evidence="2">h7</strain>
    </source>
</reference>
<keyword evidence="2" id="KW-1185">Reference proteome</keyword>
<evidence type="ECO:0000313" key="1">
    <source>
        <dbReference type="EMBL" id="KIM36032.1"/>
    </source>
</evidence>
<dbReference type="AlphaFoldDB" id="A0A0C2Y4Q1"/>
<gene>
    <name evidence="1" type="ORF">M413DRAFT_78805</name>
</gene>
<accession>A0A0C2Y4Q1</accession>
<protein>
    <submittedName>
        <fullName evidence="1">Uncharacterized protein</fullName>
    </submittedName>
</protein>
<proteinExistence type="predicted"/>
<dbReference type="HOGENOM" id="CLU_1307450_0_0_1"/>